<organism evidence="3 4">
    <name type="scientific">Linum trigynum</name>
    <dbReference type="NCBI Taxonomy" id="586398"/>
    <lineage>
        <taxon>Eukaryota</taxon>
        <taxon>Viridiplantae</taxon>
        <taxon>Streptophyta</taxon>
        <taxon>Embryophyta</taxon>
        <taxon>Tracheophyta</taxon>
        <taxon>Spermatophyta</taxon>
        <taxon>Magnoliopsida</taxon>
        <taxon>eudicotyledons</taxon>
        <taxon>Gunneridae</taxon>
        <taxon>Pentapetalae</taxon>
        <taxon>rosids</taxon>
        <taxon>fabids</taxon>
        <taxon>Malpighiales</taxon>
        <taxon>Linaceae</taxon>
        <taxon>Linum</taxon>
    </lineage>
</organism>
<proteinExistence type="predicted"/>
<name>A0AAV2EJD1_9ROSI</name>
<dbReference type="SUPFAM" id="SSF81383">
    <property type="entry name" value="F-box domain"/>
    <property type="match status" value="1"/>
</dbReference>
<dbReference type="InterPro" id="IPR036047">
    <property type="entry name" value="F-box-like_dom_sf"/>
</dbReference>
<protein>
    <recommendedName>
        <fullName evidence="2">F-box domain-containing protein</fullName>
    </recommendedName>
</protein>
<dbReference type="Gene3D" id="1.20.1280.50">
    <property type="match status" value="1"/>
</dbReference>
<dbReference type="AlphaFoldDB" id="A0AAV2EJD1"/>
<dbReference type="InterPro" id="IPR001810">
    <property type="entry name" value="F-box_dom"/>
</dbReference>
<feature type="domain" description="F-box" evidence="2">
    <location>
        <begin position="59"/>
        <end position="112"/>
    </location>
</feature>
<dbReference type="PROSITE" id="PS50181">
    <property type="entry name" value="FBOX"/>
    <property type="match status" value="1"/>
</dbReference>
<dbReference type="InterPro" id="IPR053197">
    <property type="entry name" value="F-box_SCFL_complex_component"/>
</dbReference>
<keyword evidence="1" id="KW-0732">Signal</keyword>
<evidence type="ECO:0000256" key="1">
    <source>
        <dbReference type="SAM" id="SignalP"/>
    </source>
</evidence>
<dbReference type="SMART" id="SM00256">
    <property type="entry name" value="FBOX"/>
    <property type="match status" value="1"/>
</dbReference>
<feature type="signal peptide" evidence="1">
    <location>
        <begin position="1"/>
        <end position="16"/>
    </location>
</feature>
<dbReference type="InterPro" id="IPR032675">
    <property type="entry name" value="LRR_dom_sf"/>
</dbReference>
<evidence type="ECO:0000313" key="4">
    <source>
        <dbReference type="Proteomes" id="UP001497516"/>
    </source>
</evidence>
<gene>
    <name evidence="3" type="ORF">LTRI10_LOCUS26977</name>
</gene>
<dbReference type="InterPro" id="IPR053781">
    <property type="entry name" value="F-box_AtFBL13-like"/>
</dbReference>
<evidence type="ECO:0000313" key="3">
    <source>
        <dbReference type="EMBL" id="CAL1385872.1"/>
    </source>
</evidence>
<keyword evidence="4" id="KW-1185">Reference proteome</keyword>
<dbReference type="Pfam" id="PF00646">
    <property type="entry name" value="F-box"/>
    <property type="match status" value="1"/>
</dbReference>
<dbReference type="SUPFAM" id="SSF52058">
    <property type="entry name" value="L domain-like"/>
    <property type="match status" value="1"/>
</dbReference>
<dbReference type="Proteomes" id="UP001497516">
    <property type="component" value="Chromosome 4"/>
</dbReference>
<accession>A0AAV2EJD1</accession>
<sequence length="447" mass="51169">MSLQIVFARMPTVVVGLLLLQKSKPSSNRSIGFGELEKDMAGNSRTGKRHKTSHVVEDVASLSDFPDEILHHVLSFVDTKSAVRTGLLSKRWTCLWKDVPVLNFVPKSFLTLASFRKHVYRLLSFRSHRTPVRDVNFDVCGYTRNEAGGHIRKTIGQIIKYASSHSGGGLDHLSITGDSKNVCFSYFANDITTGSHHASLKSMKLEECFLWCVQFDDPVYKSCTTLGFKLLTTLELRKCNLSYFCHMGPFDLIGDLPYLKHLKLLHCYVEWLIISGPQLLDLEIEFLENNCSYEVIAPNLKSLRLWGEHMGEGIDEHISKELSLPALDDANICLKWHKPHCWESDTYLEEQNRAFMNYLGGLHNVESLNLCFDKEGDEDWEEHHFPLNRIKSIVEHQDPPFTRLKTLRIQCAHQQRPPNVPYQVLRYFLEGSPSAEDKFVKLEMLAD</sequence>
<feature type="chain" id="PRO_5043841916" description="F-box domain-containing protein" evidence="1">
    <location>
        <begin position="17"/>
        <end position="447"/>
    </location>
</feature>
<dbReference type="PANTHER" id="PTHR34223:SF51">
    <property type="entry name" value="OS06G0556300 PROTEIN"/>
    <property type="match status" value="1"/>
</dbReference>
<reference evidence="3 4" key="1">
    <citation type="submission" date="2024-04" db="EMBL/GenBank/DDBJ databases">
        <authorList>
            <person name="Fracassetti M."/>
        </authorList>
    </citation>
    <scope>NUCLEOTIDE SEQUENCE [LARGE SCALE GENOMIC DNA]</scope>
</reference>
<dbReference type="PANTHER" id="PTHR34223">
    <property type="entry name" value="OS11G0201299 PROTEIN"/>
    <property type="match status" value="1"/>
</dbReference>
<dbReference type="EMBL" id="OZ034817">
    <property type="protein sequence ID" value="CAL1385872.1"/>
    <property type="molecule type" value="Genomic_DNA"/>
</dbReference>
<dbReference type="Gene3D" id="3.80.10.10">
    <property type="entry name" value="Ribonuclease Inhibitor"/>
    <property type="match status" value="1"/>
</dbReference>
<evidence type="ECO:0000259" key="2">
    <source>
        <dbReference type="PROSITE" id="PS50181"/>
    </source>
</evidence>
<dbReference type="CDD" id="cd22160">
    <property type="entry name" value="F-box_AtFBL13-like"/>
    <property type="match status" value="1"/>
</dbReference>